<dbReference type="Pfam" id="PF07876">
    <property type="entry name" value="Dabb"/>
    <property type="match status" value="1"/>
</dbReference>
<comment type="caution">
    <text evidence="2">The sequence shown here is derived from an EMBL/GenBank/DDBJ whole genome shotgun (WGS) entry which is preliminary data.</text>
</comment>
<dbReference type="InterPro" id="IPR011008">
    <property type="entry name" value="Dimeric_a/b-barrel"/>
</dbReference>
<organism evidence="2 3">
    <name type="scientific">Nocardioides dubius</name>
    <dbReference type="NCBI Taxonomy" id="317019"/>
    <lineage>
        <taxon>Bacteria</taxon>
        <taxon>Bacillati</taxon>
        <taxon>Actinomycetota</taxon>
        <taxon>Actinomycetes</taxon>
        <taxon>Propionibacteriales</taxon>
        <taxon>Nocardioidaceae</taxon>
        <taxon>Nocardioides</taxon>
    </lineage>
</organism>
<evidence type="ECO:0000259" key="1">
    <source>
        <dbReference type="PROSITE" id="PS51502"/>
    </source>
</evidence>
<feature type="domain" description="Stress-response A/B barrel" evidence="1">
    <location>
        <begin position="2"/>
        <end position="95"/>
    </location>
</feature>
<proteinExistence type="predicted"/>
<evidence type="ECO:0000313" key="3">
    <source>
        <dbReference type="Proteomes" id="UP001501581"/>
    </source>
</evidence>
<keyword evidence="3" id="KW-1185">Reference proteome</keyword>
<sequence length="105" mass="11259">MFNHVGHLNLVPETTPEQLEAIAAGLLALPGQIDGLVSAEVVPDAGLSEGNAALRFHMRFDAQPSWEAYRTNPAHVAVVKERIGPVLAGKAFVQYDDAAVRRSEA</sequence>
<reference evidence="2 3" key="1">
    <citation type="journal article" date="2019" name="Int. J. Syst. Evol. Microbiol.">
        <title>The Global Catalogue of Microorganisms (GCM) 10K type strain sequencing project: providing services to taxonomists for standard genome sequencing and annotation.</title>
        <authorList>
            <consortium name="The Broad Institute Genomics Platform"/>
            <consortium name="The Broad Institute Genome Sequencing Center for Infectious Disease"/>
            <person name="Wu L."/>
            <person name="Ma J."/>
        </authorList>
    </citation>
    <scope>NUCLEOTIDE SEQUENCE [LARGE SCALE GENOMIC DNA]</scope>
    <source>
        <strain evidence="2 3">JCM 13008</strain>
    </source>
</reference>
<accession>A0ABN1TMC6</accession>
<dbReference type="Gene3D" id="3.30.70.100">
    <property type="match status" value="1"/>
</dbReference>
<gene>
    <name evidence="2" type="ORF">GCM10009668_07210</name>
</gene>
<dbReference type="Proteomes" id="UP001501581">
    <property type="component" value="Unassembled WGS sequence"/>
</dbReference>
<dbReference type="PROSITE" id="PS51502">
    <property type="entry name" value="S_R_A_B_BARREL"/>
    <property type="match status" value="1"/>
</dbReference>
<name>A0ABN1TMC6_9ACTN</name>
<evidence type="ECO:0000313" key="2">
    <source>
        <dbReference type="EMBL" id="GAA1094106.1"/>
    </source>
</evidence>
<dbReference type="RefSeq" id="WP_343991442.1">
    <property type="nucleotide sequence ID" value="NZ_BAAALG010000002.1"/>
</dbReference>
<protein>
    <recommendedName>
        <fullName evidence="1">Stress-response A/B barrel domain-containing protein</fullName>
    </recommendedName>
</protein>
<dbReference type="SUPFAM" id="SSF54909">
    <property type="entry name" value="Dimeric alpha+beta barrel"/>
    <property type="match status" value="1"/>
</dbReference>
<dbReference type="InterPro" id="IPR013097">
    <property type="entry name" value="Dabb"/>
</dbReference>
<dbReference type="SMART" id="SM00886">
    <property type="entry name" value="Dabb"/>
    <property type="match status" value="1"/>
</dbReference>
<dbReference type="EMBL" id="BAAALG010000002">
    <property type="protein sequence ID" value="GAA1094106.1"/>
    <property type="molecule type" value="Genomic_DNA"/>
</dbReference>